<dbReference type="OrthoDB" id="5363415at2759"/>
<feature type="compositionally biased region" description="Gly residues" evidence="1">
    <location>
        <begin position="649"/>
        <end position="658"/>
    </location>
</feature>
<dbReference type="AlphaFoldDB" id="A0A9W4UPA5"/>
<dbReference type="Pfam" id="PF10454">
    <property type="entry name" value="DUF2458"/>
    <property type="match status" value="1"/>
</dbReference>
<accession>A0A9W4UPA5</accession>
<feature type="region of interest" description="Disordered" evidence="1">
    <location>
        <begin position="607"/>
        <end position="658"/>
    </location>
</feature>
<reference evidence="2" key="1">
    <citation type="submission" date="2023-01" db="EMBL/GenBank/DDBJ databases">
        <authorList>
            <person name="Van Ghelder C."/>
            <person name="Rancurel C."/>
        </authorList>
    </citation>
    <scope>NUCLEOTIDE SEQUENCE</scope>
    <source>
        <strain evidence="2">CNCM I-4278</strain>
    </source>
</reference>
<evidence type="ECO:0000313" key="2">
    <source>
        <dbReference type="EMBL" id="CAI6340433.1"/>
    </source>
</evidence>
<name>A0A9W4UPA5_9PLEO</name>
<feature type="compositionally biased region" description="Polar residues" evidence="1">
    <location>
        <begin position="77"/>
        <end position="94"/>
    </location>
</feature>
<comment type="caution">
    <text evidence="2">The sequence shown here is derived from an EMBL/GenBank/DDBJ whole genome shotgun (WGS) entry which is preliminary data.</text>
</comment>
<evidence type="ECO:0000256" key="1">
    <source>
        <dbReference type="SAM" id="MobiDB-lite"/>
    </source>
</evidence>
<evidence type="ECO:0000313" key="3">
    <source>
        <dbReference type="Proteomes" id="UP001152607"/>
    </source>
</evidence>
<keyword evidence="3" id="KW-1185">Reference proteome</keyword>
<proteinExistence type="predicted"/>
<dbReference type="InterPro" id="IPR018858">
    <property type="entry name" value="DUF2458"/>
</dbReference>
<feature type="region of interest" description="Disordered" evidence="1">
    <location>
        <begin position="22"/>
        <end position="97"/>
    </location>
</feature>
<organism evidence="2 3">
    <name type="scientific">Periconia digitata</name>
    <dbReference type="NCBI Taxonomy" id="1303443"/>
    <lineage>
        <taxon>Eukaryota</taxon>
        <taxon>Fungi</taxon>
        <taxon>Dikarya</taxon>
        <taxon>Ascomycota</taxon>
        <taxon>Pezizomycotina</taxon>
        <taxon>Dothideomycetes</taxon>
        <taxon>Pleosporomycetidae</taxon>
        <taxon>Pleosporales</taxon>
        <taxon>Massarineae</taxon>
        <taxon>Periconiaceae</taxon>
        <taxon>Periconia</taxon>
    </lineage>
</organism>
<dbReference type="Proteomes" id="UP001152607">
    <property type="component" value="Unassembled WGS sequence"/>
</dbReference>
<sequence>MADTNMETPDLQQILATLASFAEAENATPQPTQLVDPSQLQSLHQEPLKHNPTDSSQQYKKQKREQSRDPRLGGRSTLPTHPSSNAQHRPSSVSIDPATITEWKHGLRYVTKLAMQKPDLGDLVRKLIRDEQRNFKDWANGRQRFIQEQELKRENEKTQLAALSLTNILGDMEPHRTPEREQEELSQYDLKIYRACGAMVDSQSKTLAQHGVPFFGVRPVLISDNDVQLLDEDSNAGQEPTKTITNHQVLQLQRKMLGHLLEIRLNHRNIRYCGTPYETLRVQTNGYIVGSTTPGRSTDSFNSPVSVPPFQNRTSADSYHYPYRHTGPSTLSLAPSRCPTPIDQRDLCKPAKPPETTLLKGYFLNQTVKMFIVKTVMWMLAAAVVAVEPPHDNTGASISQQTQSTCPTLPQLCTGDATMGGKSTQVTYLCPSEKCPTTVKTVTAYTTVCAGPSIEPTTTTTMLLNSTIFLTKTLSVQHPSSLSSLLPWSSYPPHTTGVSTPSEDSTVNDPPVFVFSTYHNNNTADPIRPLTSFHWSVSSWTNKVAASNFASMTSTKVLPGPLDTYTSSPSSINWTAKATAPAFHTHPRRAISTVMVVSTTTITYELTSPSSSASAGPTPEPEPEEPDTTVTITISSETDPLYPGATTDGLGGKHPNGAGGNKLRPASLGIALTAALFSLF</sequence>
<protein>
    <submittedName>
        <fullName evidence="2">Uncharacterized protein</fullName>
    </submittedName>
</protein>
<dbReference type="EMBL" id="CAOQHR010000010">
    <property type="protein sequence ID" value="CAI6340433.1"/>
    <property type="molecule type" value="Genomic_DNA"/>
</dbReference>
<feature type="compositionally biased region" description="Low complexity" evidence="1">
    <location>
        <begin position="607"/>
        <end position="617"/>
    </location>
</feature>
<gene>
    <name evidence="2" type="ORF">PDIGIT_LOCUS13609</name>
</gene>
<feature type="compositionally biased region" description="Polar residues" evidence="1">
    <location>
        <begin position="27"/>
        <end position="44"/>
    </location>
</feature>